<dbReference type="KEGG" id="psco:LY89DRAFT_754056"/>
<sequence>MTSITIPEGVFNRLKGKTVIITGGRSGIGEAAVHILANHGANVVYGDIAPGEFEQPNVVYQKADVSDFTSLRSLFAFTEQKFGPVDIVLANAGIHEEEDWNNEDWLNSTAGSKIVDVNYTGVVYTVKIALLSFKRSGKKGSIVLTGSASSYLDSSPVCIYAGTKHGVLGLLRSVRTVVGDIARINLIAPWMVDTKLPPPGILELWGELPLNTPTGVANAILYAAIEEKFHGKGFFVGGDKITELETMIDQTRPQWMTQEVSDGVEAGWERLSKVRIMTRGANAN</sequence>
<dbReference type="PROSITE" id="PS00061">
    <property type="entry name" value="ADH_SHORT"/>
    <property type="match status" value="1"/>
</dbReference>
<dbReference type="InterPro" id="IPR020904">
    <property type="entry name" value="Sc_DH/Rdtase_CS"/>
</dbReference>
<gene>
    <name evidence="4" type="ORF">LY89DRAFT_754056</name>
</gene>
<dbReference type="AlphaFoldDB" id="A0A194WZI9"/>
<dbReference type="GeneID" id="28831030"/>
<name>A0A194WZI9_MOLSC</name>
<keyword evidence="2" id="KW-0521">NADP</keyword>
<dbReference type="Pfam" id="PF00106">
    <property type="entry name" value="adh_short"/>
    <property type="match status" value="1"/>
</dbReference>
<comment type="similarity">
    <text evidence="1">Belongs to the short-chain dehydrogenases/reductases (SDR) family.</text>
</comment>
<dbReference type="InParanoid" id="A0A194WZI9"/>
<dbReference type="GO" id="GO:0016491">
    <property type="term" value="F:oxidoreductase activity"/>
    <property type="evidence" value="ECO:0007669"/>
    <property type="project" value="UniProtKB-KW"/>
</dbReference>
<dbReference type="Gene3D" id="3.40.50.720">
    <property type="entry name" value="NAD(P)-binding Rossmann-like Domain"/>
    <property type="match status" value="1"/>
</dbReference>
<evidence type="ECO:0000313" key="4">
    <source>
        <dbReference type="EMBL" id="KUJ13366.1"/>
    </source>
</evidence>
<accession>A0A194WZI9</accession>
<dbReference type="SUPFAM" id="SSF51735">
    <property type="entry name" value="NAD(P)-binding Rossmann-fold domains"/>
    <property type="match status" value="1"/>
</dbReference>
<dbReference type="InterPro" id="IPR036291">
    <property type="entry name" value="NAD(P)-bd_dom_sf"/>
</dbReference>
<organism evidence="4 5">
    <name type="scientific">Mollisia scopiformis</name>
    <name type="common">Conifer needle endophyte fungus</name>
    <name type="synonym">Phialocephala scopiformis</name>
    <dbReference type="NCBI Taxonomy" id="149040"/>
    <lineage>
        <taxon>Eukaryota</taxon>
        <taxon>Fungi</taxon>
        <taxon>Dikarya</taxon>
        <taxon>Ascomycota</taxon>
        <taxon>Pezizomycotina</taxon>
        <taxon>Leotiomycetes</taxon>
        <taxon>Helotiales</taxon>
        <taxon>Mollisiaceae</taxon>
        <taxon>Mollisia</taxon>
    </lineage>
</organism>
<proteinExistence type="inferred from homology"/>
<dbReference type="InterPro" id="IPR002347">
    <property type="entry name" value="SDR_fam"/>
</dbReference>
<dbReference type="PRINTS" id="PR00081">
    <property type="entry name" value="GDHRDH"/>
</dbReference>
<dbReference type="EMBL" id="KQ947422">
    <property type="protein sequence ID" value="KUJ13366.1"/>
    <property type="molecule type" value="Genomic_DNA"/>
</dbReference>
<evidence type="ECO:0000256" key="2">
    <source>
        <dbReference type="ARBA" id="ARBA00022857"/>
    </source>
</evidence>
<dbReference type="RefSeq" id="XP_018067721.1">
    <property type="nucleotide sequence ID" value="XM_018221304.1"/>
</dbReference>
<dbReference type="PANTHER" id="PTHR43180:SF33">
    <property type="entry name" value="15-HYDROXYPROSTAGLANDIN DEHYDROGENASE [NAD(+)]-LIKE"/>
    <property type="match status" value="1"/>
</dbReference>
<keyword evidence="5" id="KW-1185">Reference proteome</keyword>
<dbReference type="OrthoDB" id="37659at2759"/>
<keyword evidence="3" id="KW-0560">Oxidoreductase</keyword>
<dbReference type="PANTHER" id="PTHR43180">
    <property type="entry name" value="3-OXOACYL-(ACYL-CARRIER-PROTEIN) REDUCTASE (AFU_ORTHOLOGUE AFUA_6G11210)"/>
    <property type="match status" value="1"/>
</dbReference>
<evidence type="ECO:0000256" key="3">
    <source>
        <dbReference type="ARBA" id="ARBA00023002"/>
    </source>
</evidence>
<evidence type="ECO:0000256" key="1">
    <source>
        <dbReference type="ARBA" id="ARBA00006484"/>
    </source>
</evidence>
<evidence type="ECO:0000313" key="5">
    <source>
        <dbReference type="Proteomes" id="UP000070700"/>
    </source>
</evidence>
<reference evidence="4 5" key="1">
    <citation type="submission" date="2015-10" db="EMBL/GenBank/DDBJ databases">
        <title>Full genome of DAOMC 229536 Phialocephala scopiformis, a fungal endophyte of spruce producing the potent anti-insectan compound rugulosin.</title>
        <authorList>
            <consortium name="DOE Joint Genome Institute"/>
            <person name="Walker A.K."/>
            <person name="Frasz S.L."/>
            <person name="Seifert K.A."/>
            <person name="Miller J.D."/>
            <person name="Mondo S.J."/>
            <person name="Labutti K."/>
            <person name="Lipzen A."/>
            <person name="Dockter R."/>
            <person name="Kennedy M."/>
            <person name="Grigoriev I.V."/>
            <person name="Spatafora J.W."/>
        </authorList>
    </citation>
    <scope>NUCLEOTIDE SEQUENCE [LARGE SCALE GENOMIC DNA]</scope>
    <source>
        <strain evidence="4 5">CBS 120377</strain>
    </source>
</reference>
<protein>
    <submittedName>
        <fullName evidence="4">NAD(P)-binding protein</fullName>
    </submittedName>
</protein>
<dbReference type="Proteomes" id="UP000070700">
    <property type="component" value="Unassembled WGS sequence"/>
</dbReference>